<keyword evidence="18" id="KW-1185">Reference proteome</keyword>
<dbReference type="SUPFAM" id="SSF56672">
    <property type="entry name" value="DNA/RNA polymerases"/>
    <property type="match status" value="1"/>
</dbReference>
<dbReference type="EC" id="2.7.7.7" evidence="15"/>
<dbReference type="SUPFAM" id="SSF100879">
    <property type="entry name" value="Lesion bypass DNA polymerase (Y-family), little finger domain"/>
    <property type="match status" value="1"/>
</dbReference>
<evidence type="ECO:0000259" key="16">
    <source>
        <dbReference type="PROSITE" id="PS50173"/>
    </source>
</evidence>
<dbReference type="PROSITE" id="PS50173">
    <property type="entry name" value="UMUC"/>
    <property type="match status" value="1"/>
</dbReference>
<evidence type="ECO:0000256" key="1">
    <source>
        <dbReference type="ARBA" id="ARBA00004496"/>
    </source>
</evidence>
<evidence type="ECO:0000256" key="6">
    <source>
        <dbReference type="ARBA" id="ARBA00022695"/>
    </source>
</evidence>
<evidence type="ECO:0000256" key="7">
    <source>
        <dbReference type="ARBA" id="ARBA00022705"/>
    </source>
</evidence>
<keyword evidence="12 15" id="KW-0238">DNA-binding</keyword>
<name>A0A1H7IU14_9GAMM</name>
<dbReference type="PANTHER" id="PTHR11076:SF33">
    <property type="entry name" value="DNA POLYMERASE KAPPA"/>
    <property type="match status" value="1"/>
</dbReference>
<evidence type="ECO:0000256" key="15">
    <source>
        <dbReference type="HAMAP-Rule" id="MF_01113"/>
    </source>
</evidence>
<dbReference type="InterPro" id="IPR036775">
    <property type="entry name" value="DNA_pol_Y-fam_lit_finger_sf"/>
</dbReference>
<dbReference type="GO" id="GO:0000287">
    <property type="term" value="F:magnesium ion binding"/>
    <property type="evidence" value="ECO:0007669"/>
    <property type="project" value="UniProtKB-UniRule"/>
</dbReference>
<dbReference type="AlphaFoldDB" id="A0A1H7IU14"/>
<dbReference type="InterPro" id="IPR043502">
    <property type="entry name" value="DNA/RNA_pol_sf"/>
</dbReference>
<keyword evidence="11 15" id="KW-0239">DNA-directed DNA polymerase</keyword>
<dbReference type="Pfam" id="PF21999">
    <property type="entry name" value="IMS_HHH_1"/>
    <property type="match status" value="1"/>
</dbReference>
<gene>
    <name evidence="15" type="primary">dinB</name>
    <name evidence="17" type="ORF">SAMN05216262_10238</name>
</gene>
<evidence type="ECO:0000256" key="13">
    <source>
        <dbReference type="ARBA" id="ARBA00023204"/>
    </source>
</evidence>
<keyword evidence="4 15" id="KW-0963">Cytoplasm</keyword>
<reference evidence="18" key="1">
    <citation type="submission" date="2016-10" db="EMBL/GenBank/DDBJ databases">
        <authorList>
            <person name="Varghese N."/>
            <person name="Submissions S."/>
        </authorList>
    </citation>
    <scope>NUCLEOTIDE SEQUENCE [LARGE SCALE GENOMIC DNA]</scope>
    <source>
        <strain evidence="18">CGMCC 1.9127</strain>
    </source>
</reference>
<dbReference type="NCBIfam" id="NF002677">
    <property type="entry name" value="PRK02406.1"/>
    <property type="match status" value="1"/>
</dbReference>
<dbReference type="InterPro" id="IPR043128">
    <property type="entry name" value="Rev_trsase/Diguanyl_cyclase"/>
</dbReference>
<evidence type="ECO:0000256" key="12">
    <source>
        <dbReference type="ARBA" id="ARBA00023125"/>
    </source>
</evidence>
<dbReference type="Pfam" id="PF00817">
    <property type="entry name" value="IMS"/>
    <property type="match status" value="1"/>
</dbReference>
<evidence type="ECO:0000313" key="18">
    <source>
        <dbReference type="Proteomes" id="UP000199297"/>
    </source>
</evidence>
<organism evidence="17 18">
    <name type="scientific">Colwellia chukchiensis</name>
    <dbReference type="NCBI Taxonomy" id="641665"/>
    <lineage>
        <taxon>Bacteria</taxon>
        <taxon>Pseudomonadati</taxon>
        <taxon>Pseudomonadota</taxon>
        <taxon>Gammaproteobacteria</taxon>
        <taxon>Alteromonadales</taxon>
        <taxon>Colwelliaceae</taxon>
        <taxon>Colwellia</taxon>
    </lineage>
</organism>
<dbReference type="HAMAP" id="MF_01113">
    <property type="entry name" value="DNApol_IV"/>
    <property type="match status" value="1"/>
</dbReference>
<dbReference type="Proteomes" id="UP000199297">
    <property type="component" value="Unassembled WGS sequence"/>
</dbReference>
<evidence type="ECO:0000256" key="3">
    <source>
        <dbReference type="ARBA" id="ARBA00022457"/>
    </source>
</evidence>
<dbReference type="FunFam" id="3.40.1170.60:FF:000001">
    <property type="entry name" value="DNA polymerase IV"/>
    <property type="match status" value="1"/>
</dbReference>
<dbReference type="EMBL" id="FOBI01000002">
    <property type="protein sequence ID" value="SEK65432.1"/>
    <property type="molecule type" value="Genomic_DNA"/>
</dbReference>
<protein>
    <recommendedName>
        <fullName evidence="15">DNA polymerase IV</fullName>
        <shortName evidence="15">Pol IV</shortName>
        <ecNumber evidence="15">2.7.7.7</ecNumber>
    </recommendedName>
</protein>
<dbReference type="OrthoDB" id="9808813at2"/>
<keyword evidence="3 15" id="KW-0515">Mutator protein</keyword>
<evidence type="ECO:0000256" key="4">
    <source>
        <dbReference type="ARBA" id="ARBA00022490"/>
    </source>
</evidence>
<dbReference type="GO" id="GO:0042276">
    <property type="term" value="P:error-prone translesion synthesis"/>
    <property type="evidence" value="ECO:0007669"/>
    <property type="project" value="TreeGrafter"/>
</dbReference>
<evidence type="ECO:0000256" key="5">
    <source>
        <dbReference type="ARBA" id="ARBA00022679"/>
    </source>
</evidence>
<proteinExistence type="inferred from homology"/>
<keyword evidence="9 15" id="KW-0227">DNA damage</keyword>
<dbReference type="PANTHER" id="PTHR11076">
    <property type="entry name" value="DNA REPAIR POLYMERASE UMUC / TRANSFERASE FAMILY MEMBER"/>
    <property type="match status" value="1"/>
</dbReference>
<dbReference type="GO" id="GO:0003887">
    <property type="term" value="F:DNA-directed DNA polymerase activity"/>
    <property type="evidence" value="ECO:0007669"/>
    <property type="project" value="UniProtKB-UniRule"/>
</dbReference>
<keyword evidence="8 15" id="KW-0479">Metal-binding</keyword>
<evidence type="ECO:0000256" key="11">
    <source>
        <dbReference type="ARBA" id="ARBA00022932"/>
    </source>
</evidence>
<dbReference type="InterPro" id="IPR053848">
    <property type="entry name" value="IMS_HHH_1"/>
</dbReference>
<evidence type="ECO:0000313" key="17">
    <source>
        <dbReference type="EMBL" id="SEK65432.1"/>
    </source>
</evidence>
<feature type="domain" description="UmuC" evidence="16">
    <location>
        <begin position="9"/>
        <end position="190"/>
    </location>
</feature>
<keyword evidence="13 15" id="KW-0234">DNA repair</keyword>
<feature type="site" description="Substrate discrimination" evidence="15">
    <location>
        <position position="18"/>
    </location>
</feature>
<evidence type="ECO:0000256" key="14">
    <source>
        <dbReference type="ARBA" id="ARBA00049244"/>
    </source>
</evidence>
<feature type="active site" evidence="15">
    <location>
        <position position="109"/>
    </location>
</feature>
<keyword evidence="6 15" id="KW-0548">Nucleotidyltransferase</keyword>
<dbReference type="STRING" id="641665.GCA_002104455_01895"/>
<dbReference type="Gene3D" id="3.30.70.270">
    <property type="match status" value="1"/>
</dbReference>
<dbReference type="GO" id="GO:0005829">
    <property type="term" value="C:cytosol"/>
    <property type="evidence" value="ECO:0007669"/>
    <property type="project" value="TreeGrafter"/>
</dbReference>
<evidence type="ECO:0000256" key="9">
    <source>
        <dbReference type="ARBA" id="ARBA00022763"/>
    </source>
</evidence>
<dbReference type="CDD" id="cd03586">
    <property type="entry name" value="PolY_Pol_IV_kappa"/>
    <property type="match status" value="1"/>
</dbReference>
<comment type="cofactor">
    <cofactor evidence="15">
        <name>Mg(2+)</name>
        <dbReference type="ChEBI" id="CHEBI:18420"/>
    </cofactor>
    <text evidence="15">Binds 2 magnesium ions per subunit.</text>
</comment>
<keyword evidence="5 15" id="KW-0808">Transferase</keyword>
<feature type="binding site" evidence="15">
    <location>
        <position position="108"/>
    </location>
    <ligand>
        <name>Mg(2+)</name>
        <dbReference type="ChEBI" id="CHEBI:18420"/>
    </ligand>
</feature>
<accession>A0A1H7IU14</accession>
<dbReference type="InterPro" id="IPR022880">
    <property type="entry name" value="DNApol_IV"/>
</dbReference>
<dbReference type="InterPro" id="IPR001126">
    <property type="entry name" value="UmuC"/>
</dbReference>
<evidence type="ECO:0000256" key="2">
    <source>
        <dbReference type="ARBA" id="ARBA00010945"/>
    </source>
</evidence>
<sequence>MSSTKLRKIIHVDMDAFYVSVEIRDNPELADKPVAVGGSRGARGVLSTCNYIARAYGVSSAMPTALALKKCPHLVLLPARMQVYRSVSSEIRKIFQCYTDLIEPLSLDEAYLDVTDCKMFAGSATLIAKDICRRIFQELKLTASAGVSSLKFLAKIASDLNKPNGIYVIAPDQIDNFIDTMALKKIPGVGKVTNEKLIKDNFRLGQDIKNSSQAYLISRYGKLGALLWQRCHGVDERTVVTNRVRKSVGVERTFAQDIDQLSTLMEVLQHILLPELKRRAQQHLQHKGIARIGVKVKFSDFQQTTKDYAIAELNIKILQQLLSIAVARGQGKSVRLLGLHLGLTTAQNNAEQVAFAW</sequence>
<keyword evidence="10 15" id="KW-0460">Magnesium</keyword>
<dbReference type="InterPro" id="IPR017961">
    <property type="entry name" value="DNA_pol_Y-fam_little_finger"/>
</dbReference>
<comment type="catalytic activity">
    <reaction evidence="14 15">
        <text>DNA(n) + a 2'-deoxyribonucleoside 5'-triphosphate = DNA(n+1) + diphosphate</text>
        <dbReference type="Rhea" id="RHEA:22508"/>
        <dbReference type="Rhea" id="RHEA-COMP:17339"/>
        <dbReference type="Rhea" id="RHEA-COMP:17340"/>
        <dbReference type="ChEBI" id="CHEBI:33019"/>
        <dbReference type="ChEBI" id="CHEBI:61560"/>
        <dbReference type="ChEBI" id="CHEBI:173112"/>
        <dbReference type="EC" id="2.7.7.7"/>
    </reaction>
</comment>
<dbReference type="GO" id="GO:0003684">
    <property type="term" value="F:damaged DNA binding"/>
    <property type="evidence" value="ECO:0007669"/>
    <property type="project" value="InterPro"/>
</dbReference>
<evidence type="ECO:0000256" key="8">
    <source>
        <dbReference type="ARBA" id="ARBA00022723"/>
    </source>
</evidence>
<dbReference type="Gene3D" id="3.40.1170.60">
    <property type="match status" value="1"/>
</dbReference>
<dbReference type="GO" id="GO:0006281">
    <property type="term" value="P:DNA repair"/>
    <property type="evidence" value="ECO:0007669"/>
    <property type="project" value="UniProtKB-UniRule"/>
</dbReference>
<dbReference type="Gene3D" id="1.10.150.20">
    <property type="entry name" value="5' to 3' exonuclease, C-terminal subdomain"/>
    <property type="match status" value="1"/>
</dbReference>
<dbReference type="Gene3D" id="3.30.1490.100">
    <property type="entry name" value="DNA polymerase, Y-family, little finger domain"/>
    <property type="match status" value="1"/>
</dbReference>
<keyword evidence="7 15" id="KW-0235">DNA replication</keyword>
<comment type="subunit">
    <text evidence="15">Monomer.</text>
</comment>
<comment type="function">
    <text evidence="15">Poorly processive, error-prone DNA polymerase involved in untargeted mutagenesis. Copies undamaged DNA at stalled replication forks, which arise in vivo from mismatched or misaligned primer ends. These misaligned primers can be extended by PolIV. Exhibits no 3'-5' exonuclease (proofreading) activity. May be involved in translesional synthesis, in conjunction with the beta clamp from PolIII.</text>
</comment>
<comment type="subcellular location">
    <subcellularLocation>
        <location evidence="1 15">Cytoplasm</location>
    </subcellularLocation>
</comment>
<dbReference type="GO" id="GO:0006261">
    <property type="term" value="P:DNA-templated DNA replication"/>
    <property type="evidence" value="ECO:0007669"/>
    <property type="project" value="UniProtKB-UniRule"/>
</dbReference>
<feature type="binding site" evidence="15">
    <location>
        <position position="13"/>
    </location>
    <ligand>
        <name>Mg(2+)</name>
        <dbReference type="ChEBI" id="CHEBI:18420"/>
    </ligand>
</feature>
<comment type="similarity">
    <text evidence="2 15">Belongs to the DNA polymerase type-Y family.</text>
</comment>
<dbReference type="InterPro" id="IPR050116">
    <property type="entry name" value="DNA_polymerase-Y"/>
</dbReference>
<evidence type="ECO:0000256" key="10">
    <source>
        <dbReference type="ARBA" id="ARBA00022842"/>
    </source>
</evidence>
<dbReference type="Pfam" id="PF11799">
    <property type="entry name" value="IMS_C"/>
    <property type="match status" value="1"/>
</dbReference>
<dbReference type="GO" id="GO:0009432">
    <property type="term" value="P:SOS response"/>
    <property type="evidence" value="ECO:0007669"/>
    <property type="project" value="TreeGrafter"/>
</dbReference>